<dbReference type="PANTHER" id="PTHR33121:SF81">
    <property type="entry name" value="CYCLIC DI-GMP PHOSPHODIESTERASE PDEB-RELATED"/>
    <property type="match status" value="1"/>
</dbReference>
<gene>
    <name evidence="2" type="ORF">EcCFBP13530_23820</name>
</gene>
<proteinExistence type="predicted"/>
<dbReference type="Pfam" id="PF00563">
    <property type="entry name" value="EAL"/>
    <property type="match status" value="1"/>
</dbReference>
<name>A0AB38NZ92_9ENTR</name>
<evidence type="ECO:0000259" key="1">
    <source>
        <dbReference type="PROSITE" id="PS50883"/>
    </source>
</evidence>
<feature type="domain" description="EAL" evidence="1">
    <location>
        <begin position="1"/>
        <end position="90"/>
    </location>
</feature>
<dbReference type="PANTHER" id="PTHR33121">
    <property type="entry name" value="CYCLIC DI-GMP PHOSPHODIESTERASE PDEF"/>
    <property type="match status" value="1"/>
</dbReference>
<accession>A0AB38NZ92</accession>
<evidence type="ECO:0000313" key="2">
    <source>
        <dbReference type="EMBL" id="TKK12409.1"/>
    </source>
</evidence>
<comment type="caution">
    <text evidence="2">The sequence shown here is derived from an EMBL/GenBank/DDBJ whole genome shotgun (WGS) entry which is preliminary data.</text>
</comment>
<sequence length="106" mass="11567">MHGAAFLQPRAGKDGVRLVDSLTLAGVDIPVLDTIVGLSRPLGLATIAEGVTAAHQIDWLIKNQVSYVQGYYYGQPMPAADFYQWYRDRSSILTGERVTCSLPQEG</sequence>
<dbReference type="InterPro" id="IPR050706">
    <property type="entry name" value="Cyclic-di-GMP_PDE-like"/>
</dbReference>
<protein>
    <recommendedName>
        <fullName evidence="1">EAL domain-containing protein</fullName>
    </recommendedName>
</protein>
<dbReference type="SUPFAM" id="SSF141868">
    <property type="entry name" value="EAL domain-like"/>
    <property type="match status" value="1"/>
</dbReference>
<dbReference type="InterPro" id="IPR001633">
    <property type="entry name" value="EAL_dom"/>
</dbReference>
<dbReference type="EMBL" id="QGAL01000018">
    <property type="protein sequence ID" value="TKK12409.1"/>
    <property type="molecule type" value="Genomic_DNA"/>
</dbReference>
<dbReference type="GO" id="GO:0071111">
    <property type="term" value="F:cyclic-guanylate-specific phosphodiesterase activity"/>
    <property type="evidence" value="ECO:0007669"/>
    <property type="project" value="InterPro"/>
</dbReference>
<organism evidence="2 3">
    <name type="scientific">Enterobacter cancerogenus</name>
    <dbReference type="NCBI Taxonomy" id="69218"/>
    <lineage>
        <taxon>Bacteria</taxon>
        <taxon>Pseudomonadati</taxon>
        <taxon>Pseudomonadota</taxon>
        <taxon>Gammaproteobacteria</taxon>
        <taxon>Enterobacterales</taxon>
        <taxon>Enterobacteriaceae</taxon>
        <taxon>Enterobacter</taxon>
        <taxon>Enterobacter cloacae complex</taxon>
    </lineage>
</organism>
<reference evidence="2 3" key="1">
    <citation type="journal article" date="2019" name="Sci. Rep.">
        <title>Differences in resource use lead to coexistence of seed-transmitted microbial populations.</title>
        <authorList>
            <person name="Torres-Cortes G."/>
            <person name="Garcia B.J."/>
            <person name="Compant S."/>
            <person name="Rezki S."/>
            <person name="Jones P."/>
            <person name="Preveaux A."/>
            <person name="Briand M."/>
            <person name="Roulet A."/>
            <person name="Bouchez O."/>
            <person name="Jacobson D."/>
            <person name="Barret M."/>
        </authorList>
    </citation>
    <scope>NUCLEOTIDE SEQUENCE [LARGE SCALE GENOMIC DNA]</scope>
    <source>
        <strain evidence="2 3">CFBP13530</strain>
    </source>
</reference>
<dbReference type="InterPro" id="IPR035919">
    <property type="entry name" value="EAL_sf"/>
</dbReference>
<evidence type="ECO:0000313" key="3">
    <source>
        <dbReference type="Proteomes" id="UP000306327"/>
    </source>
</evidence>
<dbReference type="PROSITE" id="PS50883">
    <property type="entry name" value="EAL"/>
    <property type="match status" value="1"/>
</dbReference>
<dbReference type="AlphaFoldDB" id="A0AB38NZ92"/>
<dbReference type="Proteomes" id="UP000306327">
    <property type="component" value="Unassembled WGS sequence"/>
</dbReference>
<dbReference type="Gene3D" id="3.20.20.450">
    <property type="entry name" value="EAL domain"/>
    <property type="match status" value="1"/>
</dbReference>